<organism evidence="1 2">
    <name type="scientific">Deinococcus reticulitermitis</name>
    <dbReference type="NCBI Taxonomy" id="856736"/>
    <lineage>
        <taxon>Bacteria</taxon>
        <taxon>Thermotogati</taxon>
        <taxon>Deinococcota</taxon>
        <taxon>Deinococci</taxon>
        <taxon>Deinococcales</taxon>
        <taxon>Deinococcaceae</taxon>
        <taxon>Deinococcus</taxon>
    </lineage>
</organism>
<keyword evidence="2" id="KW-1185">Reference proteome</keyword>
<accession>A0A1H6SMK8</accession>
<sequence length="411" mass="44834">MSQVSKLRMGFREAAIRGYIPEHLADKLTMMTILEAGIQAFHKGYFGDLLGQNLDKSREQRLSNREGWDMALAAQDALLDDITGVRWAHRQTETLTTSDFALALAYTRDAALRPGYAPFESELLKVARTRTVANFRPIKARGATNLLHRFLALRPEATNVLYTGFIGQGEFYSVANYELAIAYTWEMYVNDEIGEFVDAMEELGEAAARTRAWSVIDAIARMAPRVALLDGEMGPTVPNIQAIQADLAEQSVDGRFVARTLTDLYLPATWNSLAGVVLGSQQLAFTGGASGAVTGQPTTNPVYQAAAPHSEPLMAEIFTAGPEGNPRYNDPDAGYADLSARDWVALDRNARPLEISYLEGFQSGPKTYTKAPDVVELNHGAFENHTFAVKVGDVHGATVADKTAVRIAQGS</sequence>
<evidence type="ECO:0000313" key="1">
    <source>
        <dbReference type="EMBL" id="SEI67134.1"/>
    </source>
</evidence>
<name>A0A1H6SMK8_9DEIO</name>
<reference evidence="2" key="1">
    <citation type="submission" date="2016-10" db="EMBL/GenBank/DDBJ databases">
        <authorList>
            <person name="Varghese N."/>
            <person name="Submissions S."/>
        </authorList>
    </citation>
    <scope>NUCLEOTIDE SEQUENCE [LARGE SCALE GENOMIC DNA]</scope>
    <source>
        <strain evidence="2">CGMCC 1.10218</strain>
    </source>
</reference>
<evidence type="ECO:0000313" key="2">
    <source>
        <dbReference type="Proteomes" id="UP000199223"/>
    </source>
</evidence>
<dbReference type="Proteomes" id="UP000199223">
    <property type="component" value="Unassembled WGS sequence"/>
</dbReference>
<proteinExistence type="predicted"/>
<gene>
    <name evidence="1" type="ORF">SAMN04488058_101300</name>
</gene>
<protein>
    <submittedName>
        <fullName evidence="1">Uncharacterized protein</fullName>
    </submittedName>
</protein>
<dbReference type="AlphaFoldDB" id="A0A1H6SMK8"/>
<dbReference type="OrthoDB" id="56854at2"/>
<dbReference type="EMBL" id="FNZA01000001">
    <property type="protein sequence ID" value="SEI67134.1"/>
    <property type="molecule type" value="Genomic_DNA"/>
</dbReference>
<dbReference type="Pfam" id="PF25209">
    <property type="entry name" value="Phage_capsid_4"/>
    <property type="match status" value="1"/>
</dbReference>
<dbReference type="RefSeq" id="WP_092262742.1">
    <property type="nucleotide sequence ID" value="NZ_FNZA01000001.1"/>
</dbReference>
<dbReference type="STRING" id="856736.SAMN04488058_101300"/>